<accession>A0A4Y2L521</accession>
<sequence>MNCTTYNNCKTSCKFRLAPTVERFGYYVADRSSGCDFLYIHNTLYDNTLECIENARLNRNWAEPANIVYFTILSNADIIKFLHDMPTEEKRFGFCQLTRYNSAEKY</sequence>
<dbReference type="EMBL" id="BGPR01005377">
    <property type="protein sequence ID" value="GBN09622.1"/>
    <property type="molecule type" value="Genomic_DNA"/>
</dbReference>
<keyword evidence="2" id="KW-1185">Reference proteome</keyword>
<proteinExistence type="predicted"/>
<reference evidence="1 2" key="1">
    <citation type="journal article" date="2019" name="Sci. Rep.">
        <title>Orb-weaving spider Araneus ventricosus genome elucidates the spidroin gene catalogue.</title>
        <authorList>
            <person name="Kono N."/>
            <person name="Nakamura H."/>
            <person name="Ohtoshi R."/>
            <person name="Moran D.A.P."/>
            <person name="Shinohara A."/>
            <person name="Yoshida Y."/>
            <person name="Fujiwara M."/>
            <person name="Mori M."/>
            <person name="Tomita M."/>
            <person name="Arakawa K."/>
        </authorList>
    </citation>
    <scope>NUCLEOTIDE SEQUENCE [LARGE SCALE GENOMIC DNA]</scope>
</reference>
<dbReference type="OrthoDB" id="6448826at2759"/>
<organism evidence="1 2">
    <name type="scientific">Araneus ventricosus</name>
    <name type="common">Orbweaver spider</name>
    <name type="synonym">Epeira ventricosa</name>
    <dbReference type="NCBI Taxonomy" id="182803"/>
    <lineage>
        <taxon>Eukaryota</taxon>
        <taxon>Metazoa</taxon>
        <taxon>Ecdysozoa</taxon>
        <taxon>Arthropoda</taxon>
        <taxon>Chelicerata</taxon>
        <taxon>Arachnida</taxon>
        <taxon>Araneae</taxon>
        <taxon>Araneomorphae</taxon>
        <taxon>Entelegynae</taxon>
        <taxon>Araneoidea</taxon>
        <taxon>Araneidae</taxon>
        <taxon>Araneus</taxon>
    </lineage>
</organism>
<name>A0A4Y2L521_ARAVE</name>
<protein>
    <submittedName>
        <fullName evidence="1">Uncharacterized protein</fullName>
    </submittedName>
</protein>
<evidence type="ECO:0000313" key="2">
    <source>
        <dbReference type="Proteomes" id="UP000499080"/>
    </source>
</evidence>
<gene>
    <name evidence="1" type="ORF">AVEN_177363_1</name>
</gene>
<dbReference type="AlphaFoldDB" id="A0A4Y2L521"/>
<evidence type="ECO:0000313" key="1">
    <source>
        <dbReference type="EMBL" id="GBN09622.1"/>
    </source>
</evidence>
<dbReference type="Proteomes" id="UP000499080">
    <property type="component" value="Unassembled WGS sequence"/>
</dbReference>
<comment type="caution">
    <text evidence="1">The sequence shown here is derived from an EMBL/GenBank/DDBJ whole genome shotgun (WGS) entry which is preliminary data.</text>
</comment>